<evidence type="ECO:0000256" key="1">
    <source>
        <dbReference type="SAM" id="MobiDB-lite"/>
    </source>
</evidence>
<evidence type="ECO:0000313" key="3">
    <source>
        <dbReference type="EMBL" id="MCT9809616.1"/>
    </source>
</evidence>
<sequence length="434" mass="46979">MATRFALIRFAASCFLCLAASSAPAATTAELLRLTEQLDQLDKMDFDQAIDKAGACVQARDFDCSEAQLKIARKLVVGSAAKETLGRAEARQREEREAVEAERLALARRQRELDEQERRLQAAERQAARAADEGSGMSSAQGAALFGSLLAQAYKGQAVARMAEAAQGERIRRQLEASRGDVARNQQRFAEERARLEAQRARLQPASVPQPVRQQPPPQREPEAAAAQRAPQAPRQEVDVRAGASTSAPGQERAAQSQAAATTTALTPAGNASGSRPSAGATASGAAAQDSRVKLHGTMYVVHYAALKHSHVRSKQEKINLVGKITPVQWTYDVPRVSQDQPPSGRWEHVPFQVSDMLLKMMRPRFGDYLRSQYTICADGVPAPDGCYGTDRESAFGDNAAQVQEKLNAGLRGLSAPITHVNGPDYPPSIAYRE</sequence>
<feature type="region of interest" description="Disordered" evidence="1">
    <location>
        <begin position="117"/>
        <end position="139"/>
    </location>
</feature>
<name>A0ABT2PGR1_9BURK</name>
<reference evidence="3 4" key="1">
    <citation type="submission" date="2022-09" db="EMBL/GenBank/DDBJ databases">
        <title>Draft genome of isolate Be4.</title>
        <authorList>
            <person name="Sanchez-Castro I."/>
            <person name="Martinez-Rodriguez P."/>
            <person name="Descostes M."/>
            <person name="Merroun M."/>
        </authorList>
    </citation>
    <scope>NUCLEOTIDE SEQUENCE [LARGE SCALE GENOMIC DNA]</scope>
    <source>
        <strain evidence="3 4">Be4</strain>
    </source>
</reference>
<feature type="chain" id="PRO_5047056861" evidence="2">
    <location>
        <begin position="26"/>
        <end position="434"/>
    </location>
</feature>
<keyword evidence="2" id="KW-0732">Signal</keyword>
<keyword evidence="4" id="KW-1185">Reference proteome</keyword>
<accession>A0ABT2PGR1</accession>
<evidence type="ECO:0000313" key="4">
    <source>
        <dbReference type="Proteomes" id="UP001525968"/>
    </source>
</evidence>
<feature type="signal peptide" evidence="2">
    <location>
        <begin position="1"/>
        <end position="25"/>
    </location>
</feature>
<feature type="compositionally biased region" description="Low complexity" evidence="1">
    <location>
        <begin position="254"/>
        <end position="285"/>
    </location>
</feature>
<feature type="compositionally biased region" description="Basic and acidic residues" evidence="1">
    <location>
        <begin position="117"/>
        <end position="132"/>
    </location>
</feature>
<comment type="caution">
    <text evidence="3">The sequence shown here is derived from an EMBL/GenBank/DDBJ whole genome shotgun (WGS) entry which is preliminary data.</text>
</comment>
<organism evidence="3 4">
    <name type="scientific">Acidovorax bellezanensis</name>
    <dbReference type="NCBI Taxonomy" id="2976702"/>
    <lineage>
        <taxon>Bacteria</taxon>
        <taxon>Pseudomonadati</taxon>
        <taxon>Pseudomonadota</taxon>
        <taxon>Betaproteobacteria</taxon>
        <taxon>Burkholderiales</taxon>
        <taxon>Comamonadaceae</taxon>
        <taxon>Acidovorax</taxon>
    </lineage>
</organism>
<feature type="region of interest" description="Disordered" evidence="1">
    <location>
        <begin position="198"/>
        <end position="285"/>
    </location>
</feature>
<dbReference type="EMBL" id="JAODYH010000002">
    <property type="protein sequence ID" value="MCT9809616.1"/>
    <property type="molecule type" value="Genomic_DNA"/>
</dbReference>
<evidence type="ECO:0000256" key="2">
    <source>
        <dbReference type="SAM" id="SignalP"/>
    </source>
</evidence>
<feature type="compositionally biased region" description="Low complexity" evidence="1">
    <location>
        <begin position="201"/>
        <end position="213"/>
    </location>
</feature>
<dbReference type="RefSeq" id="WP_261498546.1">
    <property type="nucleotide sequence ID" value="NZ_JAODYH010000002.1"/>
</dbReference>
<gene>
    <name evidence="3" type="ORF">N0K08_03110</name>
</gene>
<feature type="compositionally biased region" description="Low complexity" evidence="1">
    <location>
        <begin position="224"/>
        <end position="235"/>
    </location>
</feature>
<protein>
    <submittedName>
        <fullName evidence="3">Uncharacterized protein</fullName>
    </submittedName>
</protein>
<dbReference type="Proteomes" id="UP001525968">
    <property type="component" value="Unassembled WGS sequence"/>
</dbReference>
<proteinExistence type="predicted"/>